<comment type="caution">
    <text evidence="2">The sequence shown here is derived from an EMBL/GenBank/DDBJ whole genome shotgun (WGS) entry which is preliminary data.</text>
</comment>
<dbReference type="InterPro" id="IPR021144">
    <property type="entry name" value="UPF0597"/>
</dbReference>
<sequence length="169" mass="17295">MSSAGSGNHGVTAILPVAVCAQHHGKSREETARAVAFSHLATSYIKSRTGRLTPTCGCTVAAGAGAAAGITYLMTGDPEKAAQAMIVVLGNLVGMVCDGAKYTCALKVGTGALEAYHAALLVMNGHSPDPQGVVGETIEQTVNNLVEVSEKGMGNLDKAIIDVINRRFA</sequence>
<dbReference type="PANTHER" id="PTHR30501">
    <property type="entry name" value="UPF0597 PROTEIN YHAM"/>
    <property type="match status" value="1"/>
</dbReference>
<organism evidence="2">
    <name type="scientific">bioreactor metagenome</name>
    <dbReference type="NCBI Taxonomy" id="1076179"/>
    <lineage>
        <taxon>unclassified sequences</taxon>
        <taxon>metagenomes</taxon>
        <taxon>ecological metagenomes</taxon>
    </lineage>
</organism>
<evidence type="ECO:0000259" key="1">
    <source>
        <dbReference type="Pfam" id="PF03313"/>
    </source>
</evidence>
<accession>A0A645CYQ6</accession>
<dbReference type="InterPro" id="IPR005130">
    <property type="entry name" value="Ser_deHydtase-like_asu"/>
</dbReference>
<gene>
    <name evidence="2" type="ORF">SDC9_129061</name>
</gene>
<reference evidence="2" key="1">
    <citation type="submission" date="2019-08" db="EMBL/GenBank/DDBJ databases">
        <authorList>
            <person name="Kucharzyk K."/>
            <person name="Murdoch R.W."/>
            <person name="Higgins S."/>
            <person name="Loffler F."/>
        </authorList>
    </citation>
    <scope>NUCLEOTIDE SEQUENCE</scope>
</reference>
<dbReference type="PANTHER" id="PTHR30501:SF2">
    <property type="entry name" value="UPF0597 PROTEIN YHAM"/>
    <property type="match status" value="1"/>
</dbReference>
<proteinExistence type="predicted"/>
<dbReference type="GO" id="GO:0080146">
    <property type="term" value="F:L-cysteine desulfhydrase activity"/>
    <property type="evidence" value="ECO:0007669"/>
    <property type="project" value="TreeGrafter"/>
</dbReference>
<name>A0A645CYQ6_9ZZZZ</name>
<protein>
    <recommendedName>
        <fullName evidence="1">Serine dehydratase-like alpha subunit domain-containing protein</fullName>
    </recommendedName>
</protein>
<dbReference type="Pfam" id="PF03313">
    <property type="entry name" value="SDH_alpha"/>
    <property type="match status" value="1"/>
</dbReference>
<dbReference type="EMBL" id="VSSQ01031203">
    <property type="protein sequence ID" value="MPM82003.1"/>
    <property type="molecule type" value="Genomic_DNA"/>
</dbReference>
<feature type="domain" description="Serine dehydratase-like alpha subunit" evidence="1">
    <location>
        <begin position="1"/>
        <end position="161"/>
    </location>
</feature>
<dbReference type="AlphaFoldDB" id="A0A645CYQ6"/>
<dbReference type="GO" id="GO:0019450">
    <property type="term" value="P:L-cysteine catabolic process to pyruvate"/>
    <property type="evidence" value="ECO:0007669"/>
    <property type="project" value="TreeGrafter"/>
</dbReference>
<evidence type="ECO:0000313" key="2">
    <source>
        <dbReference type="EMBL" id="MPM82003.1"/>
    </source>
</evidence>